<feature type="non-terminal residue" evidence="3">
    <location>
        <position position="1"/>
    </location>
</feature>
<accession>A0AAV6P2H9</accession>
<reference evidence="3 4" key="1">
    <citation type="journal article" date="2021" name="Hortic Res">
        <title>The domestication of Cucurbita argyrosperma as revealed by the genome of its wild relative.</title>
        <authorList>
            <person name="Barrera-Redondo J."/>
            <person name="Sanchez-de la Vega G."/>
            <person name="Aguirre-Liguori J.A."/>
            <person name="Castellanos-Morales G."/>
            <person name="Gutierrez-Guerrero Y.T."/>
            <person name="Aguirre-Dugua X."/>
            <person name="Aguirre-Planter E."/>
            <person name="Tenaillon M.I."/>
            <person name="Lira-Saade R."/>
            <person name="Eguiarte L.E."/>
        </authorList>
    </citation>
    <scope>NUCLEOTIDE SEQUENCE [LARGE SCALE GENOMIC DNA]</scope>
    <source>
        <strain evidence="3">JBR-2021</strain>
    </source>
</reference>
<dbReference type="EMBL" id="JAGKQH010000002">
    <property type="protein sequence ID" value="KAG6605273.1"/>
    <property type="molecule type" value="Genomic_DNA"/>
</dbReference>
<evidence type="ECO:0000256" key="2">
    <source>
        <dbReference type="SAM" id="SignalP"/>
    </source>
</evidence>
<dbReference type="Proteomes" id="UP000685013">
    <property type="component" value="Chromosome 2"/>
</dbReference>
<feature type="signal peptide" evidence="2">
    <location>
        <begin position="1"/>
        <end position="23"/>
    </location>
</feature>
<keyword evidence="4" id="KW-1185">Reference proteome</keyword>
<evidence type="ECO:0000313" key="3">
    <source>
        <dbReference type="EMBL" id="KAG6605273.1"/>
    </source>
</evidence>
<feature type="region of interest" description="Disordered" evidence="1">
    <location>
        <begin position="25"/>
        <end position="112"/>
    </location>
</feature>
<sequence length="112" mass="11639">MATHFPILLLAIFLAIATHQIQGRPFKPQMPLHSSPSVVGFGQSDTGSKDDFRPTMPGNSPGVGHHSVKKSGSGGGGGGAQSENNMEGVKDDDSRTAGSRHAIHRIASKPNA</sequence>
<gene>
    <name evidence="3" type="ORF">SDJN03_02590</name>
</gene>
<keyword evidence="2" id="KW-0732">Signal</keyword>
<protein>
    <recommendedName>
        <fullName evidence="5">Precursor of CEP9-like</fullName>
    </recommendedName>
</protein>
<organism evidence="3 4">
    <name type="scientific">Cucurbita argyrosperma subsp. sororia</name>
    <dbReference type="NCBI Taxonomy" id="37648"/>
    <lineage>
        <taxon>Eukaryota</taxon>
        <taxon>Viridiplantae</taxon>
        <taxon>Streptophyta</taxon>
        <taxon>Embryophyta</taxon>
        <taxon>Tracheophyta</taxon>
        <taxon>Spermatophyta</taxon>
        <taxon>Magnoliopsida</taxon>
        <taxon>eudicotyledons</taxon>
        <taxon>Gunneridae</taxon>
        <taxon>Pentapetalae</taxon>
        <taxon>rosids</taxon>
        <taxon>fabids</taxon>
        <taxon>Cucurbitales</taxon>
        <taxon>Cucurbitaceae</taxon>
        <taxon>Cucurbiteae</taxon>
        <taxon>Cucurbita</taxon>
    </lineage>
</organism>
<evidence type="ECO:0008006" key="5">
    <source>
        <dbReference type="Google" id="ProtNLM"/>
    </source>
</evidence>
<comment type="caution">
    <text evidence="3">The sequence shown here is derived from an EMBL/GenBank/DDBJ whole genome shotgun (WGS) entry which is preliminary data.</text>
</comment>
<evidence type="ECO:0000256" key="1">
    <source>
        <dbReference type="SAM" id="MobiDB-lite"/>
    </source>
</evidence>
<feature type="compositionally biased region" description="Basic residues" evidence="1">
    <location>
        <begin position="101"/>
        <end position="112"/>
    </location>
</feature>
<dbReference type="AlphaFoldDB" id="A0AAV6P2H9"/>
<proteinExistence type="predicted"/>
<evidence type="ECO:0000313" key="4">
    <source>
        <dbReference type="Proteomes" id="UP000685013"/>
    </source>
</evidence>
<feature type="chain" id="PRO_5043428567" description="Precursor of CEP9-like" evidence="2">
    <location>
        <begin position="24"/>
        <end position="112"/>
    </location>
</feature>
<name>A0AAV6P2H9_9ROSI</name>